<accession>A0A0J9TLD9</accession>
<dbReference type="AlphaFoldDB" id="A0A0J9TLD9"/>
<dbReference type="OrthoDB" id="10443534at2759"/>
<sequence>MNNVVYGDAELHKDTCMKLMRNLAHRSVIRQEYEIPRYHCNILFHWLYNSYNEGKITYNIIDKCFEMYDDYSKIKENADMKCHYHKDHIFYEPTKITLLDIFNDNTDTIKGILKGVNLPMGSLGKKYICESIKIYKYMNDKYCDNGKGKNKYYESTCLKLNNFRQIYEYIYNDQVGSIFKIPSLDNIDSECSDKPPSRGEKVSLALRPGVQGIPQYGEDLGEGDTDTDDPSTGRLHGPLVNEDNSMKKSITTTIGTVAGASSLLALLYKVNQKFI</sequence>
<evidence type="ECO:0000313" key="2">
    <source>
        <dbReference type="EMBL" id="KMZ96124.1"/>
    </source>
</evidence>
<reference evidence="2 3" key="1">
    <citation type="submission" date="2011-09" db="EMBL/GenBank/DDBJ databases">
        <title>The Genome Sequence of Plasmodium vivax North Korean.</title>
        <authorList>
            <consortium name="The Broad Institute Genome Sequencing Platform"/>
            <consortium name="The Broad Institute Genome Sequencing Center for Infectious Disease"/>
            <person name="Neafsey D."/>
            <person name="Carlton J."/>
            <person name="Barnwell J."/>
            <person name="Collins W."/>
            <person name="Escalante A."/>
            <person name="Mullikin J."/>
            <person name="Saul A."/>
            <person name="Guigo R."/>
            <person name="Camara F."/>
            <person name="Young S.K."/>
            <person name="Zeng Q."/>
            <person name="Gargeya S."/>
            <person name="Fitzgerald M."/>
            <person name="Haas B."/>
            <person name="Abouelleil A."/>
            <person name="Alvarado L."/>
            <person name="Arachchi H.M."/>
            <person name="Berlin A."/>
            <person name="Brown A."/>
            <person name="Chapman S.B."/>
            <person name="Chen Z."/>
            <person name="Dunbar C."/>
            <person name="Freedman E."/>
            <person name="Gearin G."/>
            <person name="Gellesch M."/>
            <person name="Goldberg J."/>
            <person name="Griggs A."/>
            <person name="Gujja S."/>
            <person name="Heiman D."/>
            <person name="Howarth C."/>
            <person name="Larson L."/>
            <person name="Lui A."/>
            <person name="MacDonald P.J.P."/>
            <person name="Montmayeur A."/>
            <person name="Murphy C."/>
            <person name="Neiman D."/>
            <person name="Pearson M."/>
            <person name="Priest M."/>
            <person name="Roberts A."/>
            <person name="Saif S."/>
            <person name="Shea T."/>
            <person name="Shenoy N."/>
            <person name="Sisk P."/>
            <person name="Stolte C."/>
            <person name="Sykes S."/>
            <person name="Wortman J."/>
            <person name="Nusbaum C."/>
            <person name="Birren B."/>
        </authorList>
    </citation>
    <scope>NUCLEOTIDE SEQUENCE [LARGE SCALE GENOMIC DNA]</scope>
    <source>
        <strain evidence="2 3">North Korean</strain>
    </source>
</reference>
<evidence type="ECO:0000313" key="3">
    <source>
        <dbReference type="Proteomes" id="UP000053239"/>
    </source>
</evidence>
<proteinExistence type="predicted"/>
<dbReference type="EMBL" id="KQ235659">
    <property type="protein sequence ID" value="KMZ96124.1"/>
    <property type="molecule type" value="Genomic_DNA"/>
</dbReference>
<evidence type="ECO:0000256" key="1">
    <source>
        <dbReference type="SAM" id="MobiDB-lite"/>
    </source>
</evidence>
<protein>
    <recommendedName>
        <fullName evidence="4">Variable surface protein</fullName>
    </recommendedName>
</protein>
<evidence type="ECO:0008006" key="4">
    <source>
        <dbReference type="Google" id="ProtNLM"/>
    </source>
</evidence>
<feature type="compositionally biased region" description="Acidic residues" evidence="1">
    <location>
        <begin position="219"/>
        <end position="229"/>
    </location>
</feature>
<dbReference type="Proteomes" id="UP000053239">
    <property type="component" value="Unassembled WGS sequence"/>
</dbReference>
<name>A0A0J9TLD9_PLAVI</name>
<organism evidence="2 3">
    <name type="scientific">Plasmodium vivax North Korean</name>
    <dbReference type="NCBI Taxonomy" id="1035514"/>
    <lineage>
        <taxon>Eukaryota</taxon>
        <taxon>Sar</taxon>
        <taxon>Alveolata</taxon>
        <taxon>Apicomplexa</taxon>
        <taxon>Aconoidasida</taxon>
        <taxon>Haemosporida</taxon>
        <taxon>Plasmodiidae</taxon>
        <taxon>Plasmodium</taxon>
        <taxon>Plasmodium (Plasmodium)</taxon>
    </lineage>
</organism>
<gene>
    <name evidence="2" type="ORF">PVNG_06267</name>
</gene>
<feature type="region of interest" description="Disordered" evidence="1">
    <location>
        <begin position="212"/>
        <end position="242"/>
    </location>
</feature>